<feature type="region of interest" description="Disordered" evidence="1">
    <location>
        <begin position="1"/>
        <end position="21"/>
    </location>
</feature>
<dbReference type="Proteomes" id="UP001165121">
    <property type="component" value="Unassembled WGS sequence"/>
</dbReference>
<organism evidence="2 3">
    <name type="scientific">Phytophthora fragariaefolia</name>
    <dbReference type="NCBI Taxonomy" id="1490495"/>
    <lineage>
        <taxon>Eukaryota</taxon>
        <taxon>Sar</taxon>
        <taxon>Stramenopiles</taxon>
        <taxon>Oomycota</taxon>
        <taxon>Peronosporomycetes</taxon>
        <taxon>Peronosporales</taxon>
        <taxon>Peronosporaceae</taxon>
        <taxon>Phytophthora</taxon>
    </lineage>
</organism>
<dbReference type="AlphaFoldDB" id="A0A9W7CWK4"/>
<proteinExistence type="predicted"/>
<keyword evidence="3" id="KW-1185">Reference proteome</keyword>
<evidence type="ECO:0000256" key="1">
    <source>
        <dbReference type="SAM" id="MobiDB-lite"/>
    </source>
</evidence>
<gene>
    <name evidence="2" type="ORF">Pfra01_001312700</name>
</gene>
<evidence type="ECO:0000313" key="3">
    <source>
        <dbReference type="Proteomes" id="UP001165121"/>
    </source>
</evidence>
<sequence length="72" mass="7834">MTSTCTATRIPGQHSKRGHSSHAELWDVPMLMLGIMIPTLDAMPTKTSCVHDAYDTAILAPITVLTPENPFL</sequence>
<protein>
    <submittedName>
        <fullName evidence="2">Unnamed protein product</fullName>
    </submittedName>
</protein>
<evidence type="ECO:0000313" key="2">
    <source>
        <dbReference type="EMBL" id="GMF41444.1"/>
    </source>
</evidence>
<accession>A0A9W7CWK4</accession>
<name>A0A9W7CWK4_9STRA</name>
<reference evidence="2" key="1">
    <citation type="submission" date="2023-04" db="EMBL/GenBank/DDBJ databases">
        <title>Phytophthora fragariaefolia NBRC 109709.</title>
        <authorList>
            <person name="Ichikawa N."/>
            <person name="Sato H."/>
            <person name="Tonouchi N."/>
        </authorList>
    </citation>
    <scope>NUCLEOTIDE SEQUENCE</scope>
    <source>
        <strain evidence="2">NBRC 109709</strain>
    </source>
</reference>
<comment type="caution">
    <text evidence="2">The sequence shown here is derived from an EMBL/GenBank/DDBJ whole genome shotgun (WGS) entry which is preliminary data.</text>
</comment>
<dbReference type="EMBL" id="BSXT01001336">
    <property type="protein sequence ID" value="GMF41444.1"/>
    <property type="molecule type" value="Genomic_DNA"/>
</dbReference>